<evidence type="ECO:0000313" key="1">
    <source>
        <dbReference type="EMBL" id="KPP74371.1"/>
    </source>
</evidence>
<accession>A0A0P7Z1L4</accession>
<feature type="non-terminal residue" evidence="1">
    <location>
        <position position="97"/>
    </location>
</feature>
<proteinExistence type="predicted"/>
<dbReference type="EMBL" id="JARO02001809">
    <property type="protein sequence ID" value="KPP74371.1"/>
    <property type="molecule type" value="Genomic_DNA"/>
</dbReference>
<protein>
    <submittedName>
        <fullName evidence="1">Uncharacterized protein</fullName>
    </submittedName>
</protein>
<evidence type="ECO:0000313" key="2">
    <source>
        <dbReference type="Proteomes" id="UP000034805"/>
    </source>
</evidence>
<dbReference type="AlphaFoldDB" id="A0A0P7Z1L4"/>
<sequence>MGRSGWKREVIGARTENDVLLPYLFCAHEDILTWIASRGMAAGRLCRDSLSHAWLHEPQSSTLALCMHRFDWGLRNASAPTFRSSRAMTVGLNMWVN</sequence>
<comment type="caution">
    <text evidence="1">The sequence shown here is derived from an EMBL/GenBank/DDBJ whole genome shotgun (WGS) entry which is preliminary data.</text>
</comment>
<organism evidence="1 2">
    <name type="scientific">Scleropages formosus</name>
    <name type="common">Asian bonytongue</name>
    <name type="synonym">Osteoglossum formosum</name>
    <dbReference type="NCBI Taxonomy" id="113540"/>
    <lineage>
        <taxon>Eukaryota</taxon>
        <taxon>Metazoa</taxon>
        <taxon>Chordata</taxon>
        <taxon>Craniata</taxon>
        <taxon>Vertebrata</taxon>
        <taxon>Euteleostomi</taxon>
        <taxon>Actinopterygii</taxon>
        <taxon>Neopterygii</taxon>
        <taxon>Teleostei</taxon>
        <taxon>Osteoglossocephala</taxon>
        <taxon>Osteoglossomorpha</taxon>
        <taxon>Osteoglossiformes</taxon>
        <taxon>Osteoglossidae</taxon>
        <taxon>Scleropages</taxon>
    </lineage>
</organism>
<dbReference type="Proteomes" id="UP000034805">
    <property type="component" value="Unassembled WGS sequence"/>
</dbReference>
<gene>
    <name evidence="1" type="ORF">Z043_106471</name>
</gene>
<name>A0A0P7Z1L4_SCLFO</name>
<reference evidence="1 2" key="1">
    <citation type="submission" date="2015-08" db="EMBL/GenBank/DDBJ databases">
        <title>The genome of the Asian arowana (Scleropages formosus).</title>
        <authorList>
            <person name="Tan M.H."/>
            <person name="Gan H.M."/>
            <person name="Croft L.J."/>
            <person name="Austin C.M."/>
        </authorList>
    </citation>
    <scope>NUCLEOTIDE SEQUENCE [LARGE SCALE GENOMIC DNA]</scope>
    <source>
        <strain evidence="1">Aro1</strain>
    </source>
</reference>